<dbReference type="InterPro" id="IPR051321">
    <property type="entry name" value="PHA/PHB_synthase"/>
</dbReference>
<organism evidence="4 5">
    <name type="scientific">Candidatus Xenolissoclinum pacificiensis L6</name>
    <dbReference type="NCBI Taxonomy" id="1401685"/>
    <lineage>
        <taxon>Bacteria</taxon>
        <taxon>Pseudomonadati</taxon>
        <taxon>Pseudomonadota</taxon>
        <taxon>Alphaproteobacteria</taxon>
        <taxon>Rickettsiales</taxon>
        <taxon>Anaplasmataceae</taxon>
        <taxon>Candidatus Xenolissoclinum</taxon>
    </lineage>
</organism>
<evidence type="ECO:0000256" key="2">
    <source>
        <dbReference type="ARBA" id="ARBA00023315"/>
    </source>
</evidence>
<dbReference type="SUPFAM" id="SSF53474">
    <property type="entry name" value="alpha/beta-Hydrolases"/>
    <property type="match status" value="1"/>
</dbReference>
<evidence type="ECO:0000313" key="4">
    <source>
        <dbReference type="EMBL" id="ETO91081.1"/>
    </source>
</evidence>
<dbReference type="InterPro" id="IPR010941">
    <property type="entry name" value="PhaC_N"/>
</dbReference>
<dbReference type="PANTHER" id="PTHR36837:SF5">
    <property type="entry name" value="POLY-3-HYDROXYBUTYRATE SYNTHASE"/>
    <property type="match status" value="1"/>
</dbReference>
<dbReference type="GO" id="GO:0016787">
    <property type="term" value="F:hydrolase activity"/>
    <property type="evidence" value="ECO:0007669"/>
    <property type="project" value="UniProtKB-KW"/>
</dbReference>
<proteinExistence type="predicted"/>
<dbReference type="PANTHER" id="PTHR36837">
    <property type="entry name" value="POLY(3-HYDROXYALKANOATE) POLYMERASE SUBUNIT PHAC"/>
    <property type="match status" value="1"/>
</dbReference>
<dbReference type="Pfam" id="PF07167">
    <property type="entry name" value="PhaC_N"/>
    <property type="match status" value="1"/>
</dbReference>
<keyword evidence="2" id="KW-0012">Acyltransferase</keyword>
<feature type="domain" description="Poly-beta-hydroxybutyrate polymerase N-terminal" evidence="3">
    <location>
        <begin position="3"/>
        <end position="119"/>
    </location>
</feature>
<dbReference type="AlphaFoldDB" id="W2UY80"/>
<sequence length="439" mass="50312">MADQYYNALNPDNYFYTNCDVISKAIETQGQSIAQGMKNFVRDAEIGRVQTVNTEAFTIGQDIAGTAGDVIFENHLFQLIAYQPVHTKNYSHPLLFIPPWINKFYILDLQTKNSMVKYCVDDGYTVFMISWVNPSEDSQECSFEDYMTDGVLQAIEFIYKTFAHKVNVVGYCISSTLLAISLAYCKAKGIDYVNSATCFACTVDFSDAGQLRQLTNEKTLPIIEQLYSNSKIIKGSEMYNCFAFLKSDSAIWGQGVKNYLKGEDLPVFDILYWNNDNTNLFVKAHMYFLREIFVKNILMQKKFSFANTEIPLTDVEVPMCFVSAEQDHIIPWVASYRTISHFQNSQDRKFILCGSGHVAGIINAPEKNKYYYYVDNDIKSSADDNFFEGRERVNGSWWNEWKSWLKKHSGNKIDIQYGERVKPLSIEPAPGRYVMTKSD</sequence>
<dbReference type="GO" id="GO:0042619">
    <property type="term" value="P:poly-hydroxybutyrate biosynthetic process"/>
    <property type="evidence" value="ECO:0007669"/>
    <property type="project" value="InterPro"/>
</dbReference>
<reference evidence="4 5" key="1">
    <citation type="journal article" date="2013" name="PLoS ONE">
        <title>Bacterial endosymbiosis in a chordate host: long-term co-evolution and conservation of secondary metabolism.</title>
        <authorList>
            <person name="Kwan J.C."/>
            <person name="Schmidt E.W."/>
        </authorList>
    </citation>
    <scope>NUCLEOTIDE SEQUENCE [LARGE SCALE GENOMIC DNA]</scope>
    <source>
        <strain evidence="5">L6</strain>
    </source>
</reference>
<gene>
    <name evidence="4" type="ORF">P857_156</name>
</gene>
<dbReference type="Gene3D" id="3.40.50.1820">
    <property type="entry name" value="alpha/beta hydrolase"/>
    <property type="match status" value="1"/>
</dbReference>
<dbReference type="EMBL" id="AXCJ01000009">
    <property type="protein sequence ID" value="ETO91081.1"/>
    <property type="molecule type" value="Genomic_DNA"/>
</dbReference>
<protein>
    <submittedName>
        <fullName evidence="4">Alpha/beta hydrolase fold family protein</fullName>
    </submittedName>
</protein>
<dbReference type="STRING" id="1401685.P857_156"/>
<evidence type="ECO:0000259" key="3">
    <source>
        <dbReference type="Pfam" id="PF07167"/>
    </source>
</evidence>
<dbReference type="GO" id="GO:0016746">
    <property type="term" value="F:acyltransferase activity"/>
    <property type="evidence" value="ECO:0007669"/>
    <property type="project" value="UniProtKB-KW"/>
</dbReference>
<evidence type="ECO:0000256" key="1">
    <source>
        <dbReference type="ARBA" id="ARBA00022679"/>
    </source>
</evidence>
<comment type="caution">
    <text evidence="4">The sequence shown here is derived from an EMBL/GenBank/DDBJ whole genome shotgun (WGS) entry which is preliminary data.</text>
</comment>
<dbReference type="PATRIC" id="fig|1401685.3.peg.980"/>
<accession>W2UY80</accession>
<keyword evidence="4" id="KW-0378">Hydrolase</keyword>
<dbReference type="InterPro" id="IPR029058">
    <property type="entry name" value="AB_hydrolase_fold"/>
</dbReference>
<keyword evidence="1" id="KW-0808">Transferase</keyword>
<keyword evidence="5" id="KW-1185">Reference proteome</keyword>
<name>W2UY80_9RICK</name>
<dbReference type="Proteomes" id="UP000018951">
    <property type="component" value="Unassembled WGS sequence"/>
</dbReference>
<evidence type="ECO:0000313" key="5">
    <source>
        <dbReference type="Proteomes" id="UP000018951"/>
    </source>
</evidence>